<accession>A0ABV4XDU8</accession>
<organism evidence="1 2">
    <name type="scientific">Floridaenema aerugineum BLCC-F46</name>
    <dbReference type="NCBI Taxonomy" id="3153654"/>
    <lineage>
        <taxon>Bacteria</taxon>
        <taxon>Bacillati</taxon>
        <taxon>Cyanobacteriota</taxon>
        <taxon>Cyanophyceae</taxon>
        <taxon>Oscillatoriophycideae</taxon>
        <taxon>Aerosakkonematales</taxon>
        <taxon>Aerosakkonemataceae</taxon>
        <taxon>Floridanema</taxon>
        <taxon>Floridanema aerugineum</taxon>
    </lineage>
</organism>
<evidence type="ECO:0000313" key="1">
    <source>
        <dbReference type="EMBL" id="MFB2880318.1"/>
    </source>
</evidence>
<evidence type="ECO:0000313" key="2">
    <source>
        <dbReference type="Proteomes" id="UP001576774"/>
    </source>
</evidence>
<gene>
    <name evidence="1" type="ORF">ACE1CC_26020</name>
</gene>
<protein>
    <submittedName>
        <fullName evidence="1">Uncharacterized protein</fullName>
    </submittedName>
</protein>
<name>A0ABV4XDU8_9CYAN</name>
<dbReference type="EMBL" id="JBHFNQ010000201">
    <property type="protein sequence ID" value="MFB2880318.1"/>
    <property type="molecule type" value="Genomic_DNA"/>
</dbReference>
<reference evidence="1 2" key="1">
    <citation type="submission" date="2024-09" db="EMBL/GenBank/DDBJ databases">
        <title>Floridaenema gen nov. (Aerosakkonemataceae, Aerosakkonematales ord. nov., Cyanobacteria) from benthic tropical and subtropical fresh waters, with the description of four new species.</title>
        <authorList>
            <person name="Moretto J.A."/>
            <person name="Berthold D.E."/>
            <person name="Lefler F.W."/>
            <person name="Huang I.-S."/>
            <person name="Laughinghouse H. IV."/>
        </authorList>
    </citation>
    <scope>NUCLEOTIDE SEQUENCE [LARGE SCALE GENOMIC DNA]</scope>
    <source>
        <strain evidence="1 2">BLCC-F46</strain>
    </source>
</reference>
<dbReference type="RefSeq" id="WP_413273335.1">
    <property type="nucleotide sequence ID" value="NZ_JBHFNQ010000201.1"/>
</dbReference>
<dbReference type="Proteomes" id="UP001576774">
    <property type="component" value="Unassembled WGS sequence"/>
</dbReference>
<sequence>MTISPDKILLMMNAASTIASFTPASVFLCPILNVAGQIYGSYVGMKAQEAQYQWQQSVDNNLKSINDNLVVLQSTTSLIGLGTEAGATISAVNLYQVIKLRQEVNQGKVIVHGGFIPLAGSLQGYPTAVITQIQKVADDVEYRHHRTILSLAYGQFIQAVNWLRNAVHLPDDAHKTAAFAGINGMLFNALANYTNPEIYKHNSVAGRLRRMECAWAIEQTITMVFQLQGAPDVVIQRLSNLQDKIRKELIHLINLCETQEELDFIFPEIARIHNQDLAGLKLWQEQVDLMRSLSPEDLKELETACSEKLLTANNQKQEITALAEPPEQILYNQLREKSHFLSLRDQLRFVIQPESRQDHESYISQQAKNSNYHGLAPSNWQEITDLTVANLYWYFKKPKPSF</sequence>
<proteinExistence type="predicted"/>
<keyword evidence="2" id="KW-1185">Reference proteome</keyword>
<comment type="caution">
    <text evidence="1">The sequence shown here is derived from an EMBL/GenBank/DDBJ whole genome shotgun (WGS) entry which is preliminary data.</text>
</comment>